<gene>
    <name evidence="3" type="ORF">GGR37_003340</name>
</gene>
<accession>A0A7W7EX71</accession>
<dbReference type="Proteomes" id="UP000538566">
    <property type="component" value="Unassembled WGS sequence"/>
</dbReference>
<dbReference type="SUPFAM" id="SSF54637">
    <property type="entry name" value="Thioesterase/thiol ester dehydrase-isomerase"/>
    <property type="match status" value="1"/>
</dbReference>
<dbReference type="InterPro" id="IPR050563">
    <property type="entry name" value="4-hydroxybenzoyl-CoA_TE"/>
</dbReference>
<organism evidence="3 4">
    <name type="scientific">Novosphingobium taihuense</name>
    <dbReference type="NCBI Taxonomy" id="260085"/>
    <lineage>
        <taxon>Bacteria</taxon>
        <taxon>Pseudomonadati</taxon>
        <taxon>Pseudomonadota</taxon>
        <taxon>Alphaproteobacteria</taxon>
        <taxon>Sphingomonadales</taxon>
        <taxon>Sphingomonadaceae</taxon>
        <taxon>Novosphingobium</taxon>
    </lineage>
</organism>
<dbReference type="Pfam" id="PF13279">
    <property type="entry name" value="4HBT_2"/>
    <property type="match status" value="1"/>
</dbReference>
<protein>
    <submittedName>
        <fullName evidence="3">Acyl-CoA thioester hydrolase</fullName>
        <ecNumber evidence="3">3.1.2.-</ecNumber>
    </submittedName>
</protein>
<proteinExistence type="inferred from homology"/>
<dbReference type="PANTHER" id="PTHR31793:SF27">
    <property type="entry name" value="NOVEL THIOESTERASE SUPERFAMILY DOMAIN AND SAPOSIN A-TYPE DOMAIN CONTAINING PROTEIN (0610012H03RIK)"/>
    <property type="match status" value="1"/>
</dbReference>
<name>A0A7W7EX71_9SPHN</name>
<dbReference type="AlphaFoldDB" id="A0A7W7EX71"/>
<evidence type="ECO:0000256" key="2">
    <source>
        <dbReference type="ARBA" id="ARBA00022801"/>
    </source>
</evidence>
<dbReference type="CDD" id="cd00586">
    <property type="entry name" value="4HBT"/>
    <property type="match status" value="1"/>
</dbReference>
<dbReference type="RefSeq" id="WP_144908019.1">
    <property type="nucleotide sequence ID" value="NZ_JACHOA010000006.1"/>
</dbReference>
<evidence type="ECO:0000256" key="1">
    <source>
        <dbReference type="ARBA" id="ARBA00005953"/>
    </source>
</evidence>
<dbReference type="Gene3D" id="3.10.129.10">
    <property type="entry name" value="Hotdog Thioesterase"/>
    <property type="match status" value="1"/>
</dbReference>
<dbReference type="OrthoDB" id="9799036at2"/>
<reference evidence="3 4" key="1">
    <citation type="submission" date="2020-08" db="EMBL/GenBank/DDBJ databases">
        <title>Genomic Encyclopedia of Type Strains, Phase IV (KMG-IV): sequencing the most valuable type-strain genomes for metagenomic binning, comparative biology and taxonomic classification.</title>
        <authorList>
            <person name="Goeker M."/>
        </authorList>
    </citation>
    <scope>NUCLEOTIDE SEQUENCE [LARGE SCALE GENOMIC DNA]</scope>
    <source>
        <strain evidence="3 4">DSM 17507</strain>
    </source>
</reference>
<evidence type="ECO:0000313" key="4">
    <source>
        <dbReference type="Proteomes" id="UP000538566"/>
    </source>
</evidence>
<dbReference type="PANTHER" id="PTHR31793">
    <property type="entry name" value="4-HYDROXYBENZOYL-COA THIOESTERASE FAMILY MEMBER"/>
    <property type="match status" value="1"/>
</dbReference>
<dbReference type="GO" id="GO:0047617">
    <property type="term" value="F:fatty acyl-CoA hydrolase activity"/>
    <property type="evidence" value="ECO:0007669"/>
    <property type="project" value="TreeGrafter"/>
</dbReference>
<sequence>MSDAKTETRSDYRYGLSIPVRWMDCDAYGHVNNAIYYAMMDQVVTVYIVETGVIAMGTSPSIGLCVASACDFHQSIEFPEIVDARLRVARLGDKSVRYEVGLFRPGEEHPASTGHFVHVYVDRHSRRPVSLTPEQRAALAPLATG</sequence>
<comment type="caution">
    <text evidence="3">The sequence shown here is derived from an EMBL/GenBank/DDBJ whole genome shotgun (WGS) entry which is preliminary data.</text>
</comment>
<comment type="similarity">
    <text evidence="1">Belongs to the 4-hydroxybenzoyl-CoA thioesterase family.</text>
</comment>
<evidence type="ECO:0000313" key="3">
    <source>
        <dbReference type="EMBL" id="MBB4615050.1"/>
    </source>
</evidence>
<dbReference type="EMBL" id="JACHOA010000006">
    <property type="protein sequence ID" value="MBB4615050.1"/>
    <property type="molecule type" value="Genomic_DNA"/>
</dbReference>
<keyword evidence="4" id="KW-1185">Reference proteome</keyword>
<dbReference type="EC" id="3.1.2.-" evidence="3"/>
<dbReference type="InterPro" id="IPR029069">
    <property type="entry name" value="HotDog_dom_sf"/>
</dbReference>
<keyword evidence="2 3" id="KW-0378">Hydrolase</keyword>